<name>A0A834RAE9_SARSC</name>
<reference evidence="2" key="2">
    <citation type="submission" date="2020-01" db="EMBL/GenBank/DDBJ databases">
        <authorList>
            <person name="Korhonen P.K.K."/>
            <person name="Guangxu M.G."/>
            <person name="Wang T.W."/>
            <person name="Stroehlein A.J.S."/>
            <person name="Young N.D."/>
            <person name="Ang C.-S.A."/>
            <person name="Fernando D.W.F."/>
            <person name="Lu H.L."/>
            <person name="Taylor S.T."/>
            <person name="Ehtesham M.E.M."/>
            <person name="Najaraj S.H.N."/>
            <person name="Harsha G.H.G."/>
            <person name="Madugundu A.M."/>
            <person name="Renuse S.R."/>
            <person name="Holt D.H."/>
            <person name="Pandey A.P."/>
            <person name="Papenfuss A.P."/>
            <person name="Gasser R.B.G."/>
            <person name="Fischer K.F."/>
        </authorList>
    </citation>
    <scope>NUCLEOTIDE SEQUENCE</scope>
    <source>
        <strain evidence="2">SSS_KF_BRIS2020</strain>
    </source>
</reference>
<reference evidence="4" key="1">
    <citation type="journal article" date="2020" name="PLoS Negl. Trop. Dis.">
        <title>High-quality nuclear genome for Sarcoptes scabiei-A critical resource for a neglected parasite.</title>
        <authorList>
            <person name="Korhonen P.K."/>
            <person name="Gasser R.B."/>
            <person name="Ma G."/>
            <person name="Wang T."/>
            <person name="Stroehlein A.J."/>
            <person name="Young N.D."/>
            <person name="Ang C.S."/>
            <person name="Fernando D.D."/>
            <person name="Lu H.C."/>
            <person name="Taylor S."/>
            <person name="Reynolds S.L."/>
            <person name="Mofiz E."/>
            <person name="Najaraj S.H."/>
            <person name="Gowda H."/>
            <person name="Madugundu A."/>
            <person name="Renuse S."/>
            <person name="Holt D."/>
            <person name="Pandey A."/>
            <person name="Papenfuss A.T."/>
            <person name="Fischer K."/>
        </authorList>
    </citation>
    <scope>NUCLEOTIDE SEQUENCE [LARGE SCALE GENOMIC DNA]</scope>
</reference>
<organism evidence="2">
    <name type="scientific">Sarcoptes scabiei</name>
    <name type="common">Itch mite</name>
    <name type="synonym">Acarus scabiei</name>
    <dbReference type="NCBI Taxonomy" id="52283"/>
    <lineage>
        <taxon>Eukaryota</taxon>
        <taxon>Metazoa</taxon>
        <taxon>Ecdysozoa</taxon>
        <taxon>Arthropoda</taxon>
        <taxon>Chelicerata</taxon>
        <taxon>Arachnida</taxon>
        <taxon>Acari</taxon>
        <taxon>Acariformes</taxon>
        <taxon>Sarcoptiformes</taxon>
        <taxon>Astigmata</taxon>
        <taxon>Psoroptidia</taxon>
        <taxon>Sarcoptoidea</taxon>
        <taxon>Sarcoptidae</taxon>
        <taxon>Sarcoptinae</taxon>
        <taxon>Sarcoptes</taxon>
    </lineage>
</organism>
<protein>
    <submittedName>
        <fullName evidence="2 3">Uncharacterized protein</fullName>
    </submittedName>
</protein>
<feature type="region of interest" description="Disordered" evidence="1">
    <location>
        <begin position="1"/>
        <end position="62"/>
    </location>
</feature>
<keyword evidence="4" id="KW-1185">Reference proteome</keyword>
<reference evidence="3" key="3">
    <citation type="submission" date="2022-06" db="UniProtKB">
        <authorList>
            <consortium name="EnsemblMetazoa"/>
        </authorList>
    </citation>
    <scope>IDENTIFICATION</scope>
</reference>
<accession>A0A834RAE9</accession>
<evidence type="ECO:0000313" key="4">
    <source>
        <dbReference type="Proteomes" id="UP000070412"/>
    </source>
</evidence>
<sequence length="239" mass="27342">MFTKPKSIERYVSSRTKSISFDSDNRNDRLQQQSSSSSASSASASSSTVSSSNLNRKNFPRGSYKSYKNFLNQYSIDKNLDDQENLVERSNVCEKAQHHHHSTNSKLTDPIQNGTSKIATKQNNGNNDDLQRILSMTNQQFEMLDKEILDRFLKMVIEANNLNDKFSRYDHNNNVVGDDNNHRTISFNNSAANLKNFTFKSNTGDGYKASKITDEEIDESKQKLIDSLKQQLQRYNQKC</sequence>
<gene>
    <name evidence="2" type="ORF">SSS_1689</name>
</gene>
<dbReference type="EnsemblMetazoa" id="SSS_1689s_mrna">
    <property type="protein sequence ID" value="KAF7490328.1"/>
    <property type="gene ID" value="SSS_1689"/>
</dbReference>
<dbReference type="OrthoDB" id="10566476at2759"/>
<feature type="compositionally biased region" description="Polar residues" evidence="1">
    <location>
        <begin position="13"/>
        <end position="22"/>
    </location>
</feature>
<feature type="region of interest" description="Disordered" evidence="1">
    <location>
        <begin position="93"/>
        <end position="129"/>
    </location>
</feature>
<evidence type="ECO:0000313" key="2">
    <source>
        <dbReference type="EMBL" id="KAF7490328.1"/>
    </source>
</evidence>
<dbReference type="EMBL" id="WVUK01000062">
    <property type="protein sequence ID" value="KAF7490328.1"/>
    <property type="molecule type" value="Genomic_DNA"/>
</dbReference>
<evidence type="ECO:0000256" key="1">
    <source>
        <dbReference type="SAM" id="MobiDB-lite"/>
    </source>
</evidence>
<feature type="compositionally biased region" description="Polar residues" evidence="1">
    <location>
        <begin position="104"/>
        <end position="129"/>
    </location>
</feature>
<evidence type="ECO:0000313" key="3">
    <source>
        <dbReference type="EnsemblMetazoa" id="KAF7490328.1"/>
    </source>
</evidence>
<proteinExistence type="predicted"/>
<feature type="compositionally biased region" description="Low complexity" evidence="1">
    <location>
        <begin position="34"/>
        <end position="52"/>
    </location>
</feature>
<dbReference type="Proteomes" id="UP000070412">
    <property type="component" value="Unassembled WGS sequence"/>
</dbReference>
<dbReference type="AlphaFoldDB" id="A0A834RAE9"/>